<dbReference type="InterPro" id="IPR059238">
    <property type="entry name" value="UBX1_UBXN9"/>
</dbReference>
<dbReference type="PANTHER" id="PTHR46467">
    <property type="entry name" value="TETHER CONTAINING UBX DOMAIN FOR GLUT4"/>
    <property type="match status" value="1"/>
</dbReference>
<accession>A0A0F4YTA5</accession>
<evidence type="ECO:0000313" key="4">
    <source>
        <dbReference type="Proteomes" id="UP000053958"/>
    </source>
</evidence>
<dbReference type="AlphaFoldDB" id="A0A0F4YTA5"/>
<organism evidence="3 4">
    <name type="scientific">Rasamsonia emersonii (strain ATCC 16479 / CBS 393.64 / IMI 116815)</name>
    <dbReference type="NCBI Taxonomy" id="1408163"/>
    <lineage>
        <taxon>Eukaryota</taxon>
        <taxon>Fungi</taxon>
        <taxon>Dikarya</taxon>
        <taxon>Ascomycota</taxon>
        <taxon>Pezizomycotina</taxon>
        <taxon>Eurotiomycetes</taxon>
        <taxon>Eurotiomycetidae</taxon>
        <taxon>Eurotiales</taxon>
        <taxon>Trichocomaceae</taxon>
        <taxon>Rasamsonia</taxon>
    </lineage>
</organism>
<dbReference type="STRING" id="1408163.A0A0F4YTA5"/>
<dbReference type="GO" id="GO:0005737">
    <property type="term" value="C:cytoplasm"/>
    <property type="evidence" value="ECO:0007669"/>
    <property type="project" value="TreeGrafter"/>
</dbReference>
<dbReference type="GO" id="GO:0005634">
    <property type="term" value="C:nucleus"/>
    <property type="evidence" value="ECO:0007669"/>
    <property type="project" value="TreeGrafter"/>
</dbReference>
<comment type="caution">
    <text evidence="3">The sequence shown here is derived from an EMBL/GenBank/DDBJ whole genome shotgun (WGS) entry which is preliminary data.</text>
</comment>
<dbReference type="GeneID" id="25316971"/>
<dbReference type="Pfam" id="PF11470">
    <property type="entry name" value="TUG-UBL1"/>
    <property type="match status" value="1"/>
</dbReference>
<evidence type="ECO:0000313" key="3">
    <source>
        <dbReference type="EMBL" id="KKA21320.1"/>
    </source>
</evidence>
<dbReference type="RefSeq" id="XP_013327932.1">
    <property type="nucleotide sequence ID" value="XM_013472478.1"/>
</dbReference>
<gene>
    <name evidence="3" type="ORF">T310_4624</name>
</gene>
<reference evidence="3 4" key="1">
    <citation type="submission" date="2015-04" db="EMBL/GenBank/DDBJ databases">
        <authorList>
            <person name="Heijne W.H."/>
            <person name="Fedorova N.D."/>
            <person name="Nierman W.C."/>
            <person name="Vollebregt A.W."/>
            <person name="Zhao Z."/>
            <person name="Wu L."/>
            <person name="Kumar M."/>
            <person name="Stam H."/>
            <person name="van den Berg M.A."/>
            <person name="Pel H.J."/>
        </authorList>
    </citation>
    <scope>NUCLEOTIDE SEQUENCE [LARGE SCALE GENOMIC DNA]</scope>
    <source>
        <strain evidence="3 4">CBS 393.64</strain>
    </source>
</reference>
<feature type="compositionally biased region" description="Basic and acidic residues" evidence="1">
    <location>
        <begin position="486"/>
        <end position="499"/>
    </location>
</feature>
<sequence length="513" mass="54810">MSSHVVVIDSTARRAVVKTTPSKHLAEVLQEASAKLGFDAGQYGLKYQGKQLDLSLSVRLAGLSSGAKLELVQLSRSPSVVSVALQLPESEAQGAPNGRLLDKFPSTTTLWLVLRKFESGVAGNGTTRNLTARGAPSTDTGAGRLYYQMPVIHAMGRELSSFTDLQQSLAQLGFNSGNVLLRLSFRTTQEPLEEAMAKIAEYFKDVEDKSGPAAAEGSVTAEQTAQVAVQPTEQSSLPASTTQGEPTTVSTDSSVSQPEASQLSPSEPSASPSVSSRPVTVYRPPSGTTPHPALSAHDEEDYVPTIEHAKSHQERLSKLARNTRLPSDKEIAEKAAAEQEKLAGIKEVEVKIRFPEQSQVVAKFGQPDTGATLYSFVRSCLNDQFAGEKFSLTVFGGGGGRGKNQIPDSDQTYLIKDVGIRGRVLVNFTWDDQASQAARASGANLLKPELRSQARDIQIPSVPEAPQEEPEDKSALGRLGAALRGEGGEKDKMSAERKGGGGVPKWFKMPGKK</sequence>
<dbReference type="OrthoDB" id="440781at2759"/>
<dbReference type="CDD" id="cd16105">
    <property type="entry name" value="Ubl_ASPSCR1_like"/>
    <property type="match status" value="1"/>
</dbReference>
<dbReference type="PANTHER" id="PTHR46467:SF1">
    <property type="entry name" value="TETHER CONTAINING UBX DOMAIN FOR GLUT4"/>
    <property type="match status" value="1"/>
</dbReference>
<evidence type="ECO:0000259" key="2">
    <source>
        <dbReference type="Pfam" id="PF11470"/>
    </source>
</evidence>
<name>A0A0F4YTA5_RASE3</name>
<dbReference type="GO" id="GO:0006886">
    <property type="term" value="P:intracellular protein transport"/>
    <property type="evidence" value="ECO:0007669"/>
    <property type="project" value="TreeGrafter"/>
</dbReference>
<feature type="region of interest" description="Disordered" evidence="1">
    <location>
        <begin position="211"/>
        <end position="296"/>
    </location>
</feature>
<dbReference type="Proteomes" id="UP000053958">
    <property type="component" value="Unassembled WGS sequence"/>
</dbReference>
<dbReference type="EMBL" id="LASV01000190">
    <property type="protein sequence ID" value="KKA21320.1"/>
    <property type="molecule type" value="Genomic_DNA"/>
</dbReference>
<keyword evidence="4" id="KW-1185">Reference proteome</keyword>
<feature type="compositionally biased region" description="Low complexity" evidence="1">
    <location>
        <begin position="256"/>
        <end position="286"/>
    </location>
</feature>
<feature type="domain" description="TUG ubiquitin-like" evidence="2">
    <location>
        <begin position="8"/>
        <end position="71"/>
    </location>
</feature>
<dbReference type="InterPro" id="IPR029071">
    <property type="entry name" value="Ubiquitin-like_domsf"/>
</dbReference>
<dbReference type="SUPFAM" id="SSF54236">
    <property type="entry name" value="Ubiquitin-like"/>
    <property type="match status" value="2"/>
</dbReference>
<feature type="region of interest" description="Disordered" evidence="1">
    <location>
        <begin position="458"/>
        <end position="513"/>
    </location>
</feature>
<evidence type="ECO:0000256" key="1">
    <source>
        <dbReference type="SAM" id="MobiDB-lite"/>
    </source>
</evidence>
<protein>
    <submittedName>
        <fullName evidence="3">UBX domain protein</fullName>
    </submittedName>
</protein>
<dbReference type="InterPro" id="IPR021569">
    <property type="entry name" value="TUG-UBL1"/>
</dbReference>
<feature type="compositionally biased region" description="Polar residues" evidence="1">
    <location>
        <begin position="220"/>
        <end position="255"/>
    </location>
</feature>
<dbReference type="Gene3D" id="3.10.20.90">
    <property type="entry name" value="Phosphatidylinositol 3-kinase Catalytic Subunit, Chain A, domain 1"/>
    <property type="match status" value="1"/>
</dbReference>
<dbReference type="CDD" id="cd17075">
    <property type="entry name" value="UBX1_UBXN9"/>
    <property type="match status" value="1"/>
</dbReference>
<proteinExistence type="predicted"/>
<dbReference type="GO" id="GO:0012506">
    <property type="term" value="C:vesicle membrane"/>
    <property type="evidence" value="ECO:0007669"/>
    <property type="project" value="TreeGrafter"/>
</dbReference>